<dbReference type="AlphaFoldDB" id="A0AAV4BXS7"/>
<sequence>MSRHQGLALLKLAHRSHCLPKFFKNIPKWPWAKTLHFSDSHCSCRHGWKDVNYIIVPRCGYKGGAPAEIPCPVSNTGQKVLMIVWLLAIELSGFITLQNNLSENRFSPKLLAVSIKSQLKLKEQGRRAHGWKRPKQQNEIKLGARWFRLTLSYAN</sequence>
<comment type="caution">
    <text evidence="1">The sequence shown here is derived from an EMBL/GenBank/DDBJ whole genome shotgun (WGS) entry which is preliminary data.</text>
</comment>
<dbReference type="EMBL" id="BLXT01005511">
    <property type="protein sequence ID" value="GFO23608.1"/>
    <property type="molecule type" value="Genomic_DNA"/>
</dbReference>
<evidence type="ECO:0000313" key="1">
    <source>
        <dbReference type="EMBL" id="GFO23608.1"/>
    </source>
</evidence>
<name>A0AAV4BXS7_9GAST</name>
<accession>A0AAV4BXS7</accession>
<dbReference type="Proteomes" id="UP000735302">
    <property type="component" value="Unassembled WGS sequence"/>
</dbReference>
<gene>
    <name evidence="1" type="ORF">PoB_005011300</name>
</gene>
<reference evidence="1 2" key="1">
    <citation type="journal article" date="2021" name="Elife">
        <title>Chloroplast acquisition without the gene transfer in kleptoplastic sea slugs, Plakobranchus ocellatus.</title>
        <authorList>
            <person name="Maeda T."/>
            <person name="Takahashi S."/>
            <person name="Yoshida T."/>
            <person name="Shimamura S."/>
            <person name="Takaki Y."/>
            <person name="Nagai Y."/>
            <person name="Toyoda A."/>
            <person name="Suzuki Y."/>
            <person name="Arimoto A."/>
            <person name="Ishii H."/>
            <person name="Satoh N."/>
            <person name="Nishiyama T."/>
            <person name="Hasebe M."/>
            <person name="Maruyama T."/>
            <person name="Minagawa J."/>
            <person name="Obokata J."/>
            <person name="Shigenobu S."/>
        </authorList>
    </citation>
    <scope>NUCLEOTIDE SEQUENCE [LARGE SCALE GENOMIC DNA]</scope>
</reference>
<organism evidence="1 2">
    <name type="scientific">Plakobranchus ocellatus</name>
    <dbReference type="NCBI Taxonomy" id="259542"/>
    <lineage>
        <taxon>Eukaryota</taxon>
        <taxon>Metazoa</taxon>
        <taxon>Spiralia</taxon>
        <taxon>Lophotrochozoa</taxon>
        <taxon>Mollusca</taxon>
        <taxon>Gastropoda</taxon>
        <taxon>Heterobranchia</taxon>
        <taxon>Euthyneura</taxon>
        <taxon>Panpulmonata</taxon>
        <taxon>Sacoglossa</taxon>
        <taxon>Placobranchoidea</taxon>
        <taxon>Plakobranchidae</taxon>
        <taxon>Plakobranchus</taxon>
    </lineage>
</organism>
<protein>
    <submittedName>
        <fullName evidence="1">Uncharacterized protein</fullName>
    </submittedName>
</protein>
<keyword evidence="2" id="KW-1185">Reference proteome</keyword>
<evidence type="ECO:0000313" key="2">
    <source>
        <dbReference type="Proteomes" id="UP000735302"/>
    </source>
</evidence>
<proteinExistence type="predicted"/>